<comment type="caution">
    <text evidence="1">The sequence shown here is derived from an EMBL/GenBank/DDBJ whole genome shotgun (WGS) entry which is preliminary data.</text>
</comment>
<keyword evidence="2" id="KW-1185">Reference proteome</keyword>
<accession>A0ACC0J7G7</accession>
<proteinExistence type="predicted"/>
<evidence type="ECO:0000313" key="1">
    <source>
        <dbReference type="EMBL" id="KAI8420028.1"/>
    </source>
</evidence>
<sequence>MDRKWTYRKIADHMGCSLKMVFNAFNAITHYSQHRTSENVPRKFRPRKTTPHEDKLIIRLAKKDSFKGSNLIRKEVFSEHDSRNVSARLVRRKLVEAKLYGRIARKIDEKLICRTRSVNRNYLIQPVEPLSGRPQTSGCRAANGHPLSRPYADLRNERRKEVMIDRNIKY</sequence>
<protein>
    <submittedName>
        <fullName evidence="1">Uncharacterized protein</fullName>
    </submittedName>
</protein>
<organism evidence="1 2">
    <name type="scientific">Choristoneura fumiferana</name>
    <name type="common">Spruce budworm moth</name>
    <name type="synonym">Archips fumiferana</name>
    <dbReference type="NCBI Taxonomy" id="7141"/>
    <lineage>
        <taxon>Eukaryota</taxon>
        <taxon>Metazoa</taxon>
        <taxon>Ecdysozoa</taxon>
        <taxon>Arthropoda</taxon>
        <taxon>Hexapoda</taxon>
        <taxon>Insecta</taxon>
        <taxon>Pterygota</taxon>
        <taxon>Neoptera</taxon>
        <taxon>Endopterygota</taxon>
        <taxon>Lepidoptera</taxon>
        <taxon>Glossata</taxon>
        <taxon>Ditrysia</taxon>
        <taxon>Tortricoidea</taxon>
        <taxon>Tortricidae</taxon>
        <taxon>Tortricinae</taxon>
        <taxon>Choristoneura</taxon>
    </lineage>
</organism>
<evidence type="ECO:0000313" key="2">
    <source>
        <dbReference type="Proteomes" id="UP001064048"/>
    </source>
</evidence>
<name>A0ACC0J7G7_CHOFU</name>
<dbReference type="EMBL" id="CM046114">
    <property type="protein sequence ID" value="KAI8420028.1"/>
    <property type="molecule type" value="Genomic_DNA"/>
</dbReference>
<dbReference type="Proteomes" id="UP001064048">
    <property type="component" value="Chromosome 14"/>
</dbReference>
<reference evidence="1 2" key="1">
    <citation type="journal article" date="2022" name="Genome Biol. Evol.">
        <title>The Spruce Budworm Genome: Reconstructing the Evolutionary History of Antifreeze Proteins.</title>
        <authorList>
            <person name="Beliveau C."/>
            <person name="Gagne P."/>
            <person name="Picq S."/>
            <person name="Vernygora O."/>
            <person name="Keeling C.I."/>
            <person name="Pinkney K."/>
            <person name="Doucet D."/>
            <person name="Wen F."/>
            <person name="Johnston J.S."/>
            <person name="Maaroufi H."/>
            <person name="Boyle B."/>
            <person name="Laroche J."/>
            <person name="Dewar K."/>
            <person name="Juretic N."/>
            <person name="Blackburn G."/>
            <person name="Nisole A."/>
            <person name="Brunet B."/>
            <person name="Brandao M."/>
            <person name="Lumley L."/>
            <person name="Duan J."/>
            <person name="Quan G."/>
            <person name="Lucarotti C.J."/>
            <person name="Roe A.D."/>
            <person name="Sperling F.A.H."/>
            <person name="Levesque R.C."/>
            <person name="Cusson M."/>
        </authorList>
    </citation>
    <scope>NUCLEOTIDE SEQUENCE [LARGE SCALE GENOMIC DNA]</scope>
    <source>
        <strain evidence="1">Glfc:IPQL:Cfum</strain>
    </source>
</reference>
<gene>
    <name evidence="1" type="ORF">MSG28_008624</name>
</gene>